<organism evidence="1 2">
    <name type="scientific">Boothiomyces macroporosus</name>
    <dbReference type="NCBI Taxonomy" id="261099"/>
    <lineage>
        <taxon>Eukaryota</taxon>
        <taxon>Fungi</taxon>
        <taxon>Fungi incertae sedis</taxon>
        <taxon>Chytridiomycota</taxon>
        <taxon>Chytridiomycota incertae sedis</taxon>
        <taxon>Chytridiomycetes</taxon>
        <taxon>Rhizophydiales</taxon>
        <taxon>Terramycetaceae</taxon>
        <taxon>Boothiomyces</taxon>
    </lineage>
</organism>
<evidence type="ECO:0000313" key="2">
    <source>
        <dbReference type="Proteomes" id="UP001210925"/>
    </source>
</evidence>
<keyword evidence="2" id="KW-1185">Reference proteome</keyword>
<dbReference type="Proteomes" id="UP001210925">
    <property type="component" value="Unassembled WGS sequence"/>
</dbReference>
<evidence type="ECO:0000313" key="1">
    <source>
        <dbReference type="EMBL" id="KAJ3251729.1"/>
    </source>
</evidence>
<dbReference type="AlphaFoldDB" id="A0AAD5UDG2"/>
<sequence length="54" mass="5895">MAVGGTLIGISYVRKYWQETRIKLFGRAVVVGTTVLPESIPVEGIIFDTLVKAT</sequence>
<name>A0AAD5UDG2_9FUNG</name>
<feature type="non-terminal residue" evidence="1">
    <location>
        <position position="54"/>
    </location>
</feature>
<reference evidence="1" key="1">
    <citation type="submission" date="2020-05" db="EMBL/GenBank/DDBJ databases">
        <title>Phylogenomic resolution of chytrid fungi.</title>
        <authorList>
            <person name="Stajich J.E."/>
            <person name="Amses K."/>
            <person name="Simmons R."/>
            <person name="Seto K."/>
            <person name="Myers J."/>
            <person name="Bonds A."/>
            <person name="Quandt C.A."/>
            <person name="Barry K."/>
            <person name="Liu P."/>
            <person name="Grigoriev I."/>
            <person name="Longcore J.E."/>
            <person name="James T.Y."/>
        </authorList>
    </citation>
    <scope>NUCLEOTIDE SEQUENCE</scope>
    <source>
        <strain evidence="1">PLAUS21</strain>
    </source>
</reference>
<protein>
    <submittedName>
        <fullName evidence="1">Uncharacterized protein</fullName>
    </submittedName>
</protein>
<gene>
    <name evidence="1" type="ORF">HK103_002184</name>
</gene>
<comment type="caution">
    <text evidence="1">The sequence shown here is derived from an EMBL/GenBank/DDBJ whole genome shotgun (WGS) entry which is preliminary data.</text>
</comment>
<dbReference type="EMBL" id="JADGKB010000170">
    <property type="protein sequence ID" value="KAJ3251729.1"/>
    <property type="molecule type" value="Genomic_DNA"/>
</dbReference>
<proteinExistence type="predicted"/>
<accession>A0AAD5UDG2</accession>